<name>A0A7J5XLY3_DISMA</name>
<proteinExistence type="predicted"/>
<gene>
    <name evidence="4" type="ORF">F7725_005061</name>
</gene>
<dbReference type="Gene3D" id="2.60.40.10">
    <property type="entry name" value="Immunoglobulins"/>
    <property type="match status" value="1"/>
</dbReference>
<dbReference type="AlphaFoldDB" id="A0A7J5XLY3"/>
<keyword evidence="3" id="KW-0812">Transmembrane</keyword>
<evidence type="ECO:0000313" key="4">
    <source>
        <dbReference type="EMBL" id="KAF3837597.1"/>
    </source>
</evidence>
<dbReference type="Pfam" id="PF13927">
    <property type="entry name" value="Ig_3"/>
    <property type="match status" value="1"/>
</dbReference>
<dbReference type="Proteomes" id="UP000518266">
    <property type="component" value="Unassembled WGS sequence"/>
</dbReference>
<dbReference type="SUPFAM" id="SSF48726">
    <property type="entry name" value="Immunoglobulin"/>
    <property type="match status" value="1"/>
</dbReference>
<evidence type="ECO:0000256" key="3">
    <source>
        <dbReference type="SAM" id="Phobius"/>
    </source>
</evidence>
<keyword evidence="5" id="KW-1185">Reference proteome</keyword>
<organism evidence="4 5">
    <name type="scientific">Dissostichus mawsoni</name>
    <name type="common">Antarctic cod</name>
    <dbReference type="NCBI Taxonomy" id="36200"/>
    <lineage>
        <taxon>Eukaryota</taxon>
        <taxon>Metazoa</taxon>
        <taxon>Chordata</taxon>
        <taxon>Craniata</taxon>
        <taxon>Vertebrata</taxon>
        <taxon>Euteleostomi</taxon>
        <taxon>Actinopterygii</taxon>
        <taxon>Neopterygii</taxon>
        <taxon>Teleostei</taxon>
        <taxon>Neoteleostei</taxon>
        <taxon>Acanthomorphata</taxon>
        <taxon>Eupercaria</taxon>
        <taxon>Perciformes</taxon>
        <taxon>Notothenioidei</taxon>
        <taxon>Nototheniidae</taxon>
        <taxon>Dissostichus</taxon>
    </lineage>
</organism>
<dbReference type="GO" id="GO:0009897">
    <property type="term" value="C:external side of plasma membrane"/>
    <property type="evidence" value="ECO:0007669"/>
    <property type="project" value="TreeGrafter"/>
</dbReference>
<evidence type="ECO:0000313" key="5">
    <source>
        <dbReference type="Proteomes" id="UP000518266"/>
    </source>
</evidence>
<dbReference type="GO" id="GO:0004888">
    <property type="term" value="F:transmembrane signaling receptor activity"/>
    <property type="evidence" value="ECO:0007669"/>
    <property type="project" value="TreeGrafter"/>
</dbReference>
<comment type="caution">
    <text evidence="4">The sequence shown here is derived from an EMBL/GenBank/DDBJ whole genome shotgun (WGS) entry which is preliminary data.</text>
</comment>
<keyword evidence="3" id="KW-0472">Membrane</keyword>
<dbReference type="PANTHER" id="PTHR11481">
    <property type="entry name" value="IMMUNOGLOBULIN FC RECEPTOR"/>
    <property type="match status" value="1"/>
</dbReference>
<evidence type="ECO:0000256" key="2">
    <source>
        <dbReference type="ARBA" id="ARBA00023157"/>
    </source>
</evidence>
<accession>A0A7J5XLY3</accession>
<evidence type="ECO:0000256" key="1">
    <source>
        <dbReference type="ARBA" id="ARBA00022729"/>
    </source>
</evidence>
<dbReference type="InterPro" id="IPR050488">
    <property type="entry name" value="Ig_Fc_receptor"/>
</dbReference>
<dbReference type="InterPro" id="IPR036179">
    <property type="entry name" value="Ig-like_dom_sf"/>
</dbReference>
<evidence type="ECO:0008006" key="6">
    <source>
        <dbReference type="Google" id="ProtNLM"/>
    </source>
</evidence>
<dbReference type="GO" id="GO:0007166">
    <property type="term" value="P:cell surface receptor signaling pathway"/>
    <property type="evidence" value="ECO:0007669"/>
    <property type="project" value="TreeGrafter"/>
</dbReference>
<dbReference type="EMBL" id="JAAKFY010000023">
    <property type="protein sequence ID" value="KAF3837597.1"/>
    <property type="molecule type" value="Genomic_DNA"/>
</dbReference>
<protein>
    <recommendedName>
        <fullName evidence="6">Ig-like domain-containing protein</fullName>
    </recommendedName>
</protein>
<keyword evidence="1" id="KW-0732">Signal</keyword>
<dbReference type="InterPro" id="IPR013783">
    <property type="entry name" value="Ig-like_fold"/>
</dbReference>
<feature type="transmembrane region" description="Helical" evidence="3">
    <location>
        <begin position="134"/>
        <end position="162"/>
    </location>
</feature>
<sequence>MSVFCVFIDGQTVHFRCLTGVYLSSSTWIRPAGGDNTQHTLLLIIELILSEYMLSLSLCSGGSVILQSPVLPVMEGDNVTLTCRTKMADPPSADFYKDGVSIRNESDGHMTLHHVNRSDEGLYKETHHHYSPSLFLFLLVASCCCILCVLVLMVVLVVLVVLGTTHPKET</sequence>
<keyword evidence="3" id="KW-1133">Transmembrane helix</keyword>
<reference evidence="4 5" key="1">
    <citation type="submission" date="2020-03" db="EMBL/GenBank/DDBJ databases">
        <title>Dissostichus mawsoni Genome sequencing and assembly.</title>
        <authorList>
            <person name="Park H."/>
        </authorList>
    </citation>
    <scope>NUCLEOTIDE SEQUENCE [LARGE SCALE GENOMIC DNA]</scope>
    <source>
        <strain evidence="4">DM0001</strain>
        <tissue evidence="4">Muscle</tissue>
    </source>
</reference>
<dbReference type="OrthoDB" id="6151406at2759"/>
<keyword evidence="2" id="KW-1015">Disulfide bond</keyword>
<dbReference type="PANTHER" id="PTHR11481:SF64">
    <property type="entry name" value="FC RECEPTOR-LIKE PROTEIN 4"/>
    <property type="match status" value="1"/>
</dbReference>
<dbReference type="GO" id="GO:0006955">
    <property type="term" value="P:immune response"/>
    <property type="evidence" value="ECO:0007669"/>
    <property type="project" value="TreeGrafter"/>
</dbReference>